<evidence type="ECO:0000256" key="1">
    <source>
        <dbReference type="SAM" id="Phobius"/>
    </source>
</evidence>
<dbReference type="RefSeq" id="XP_045141686.1">
    <property type="nucleotide sequence ID" value="XM_045285751.1"/>
</dbReference>
<dbReference type="Pfam" id="PF15048">
    <property type="entry name" value="OSTbeta"/>
    <property type="match status" value="1"/>
</dbReference>
<accession>A0ABM0J0A5</accession>
<dbReference type="RefSeq" id="XP_045141687.1">
    <property type="nucleotide sequence ID" value="XM_045285752.1"/>
</dbReference>
<keyword evidence="1" id="KW-0472">Membrane</keyword>
<dbReference type="GeneID" id="101647138"/>
<feature type="transmembrane region" description="Helical" evidence="1">
    <location>
        <begin position="33"/>
        <end position="52"/>
    </location>
</feature>
<name>A0ABM0J0A5_ECHTE</name>
<sequence>MDHSEGFARDPAVSQELLKEMLWVFRVEDASPWNYAILALAFLVFVISIVLLRRSIQANRNRKMLPLEKQPPGALYLAEAPNQDDNGVNAQRETLLSEAPNSDQGVIELKERDIPSVLLPDPAESES</sequence>
<dbReference type="Proteomes" id="UP000694863">
    <property type="component" value="Unplaced"/>
</dbReference>
<evidence type="ECO:0000313" key="3">
    <source>
        <dbReference type="RefSeq" id="XP_004711981.1"/>
    </source>
</evidence>
<organism evidence="2 3">
    <name type="scientific">Echinops telfairi</name>
    <name type="common">Lesser hedgehog tenrec</name>
    <dbReference type="NCBI Taxonomy" id="9371"/>
    <lineage>
        <taxon>Eukaryota</taxon>
        <taxon>Metazoa</taxon>
        <taxon>Chordata</taxon>
        <taxon>Craniata</taxon>
        <taxon>Vertebrata</taxon>
        <taxon>Euteleostomi</taxon>
        <taxon>Mammalia</taxon>
        <taxon>Eutheria</taxon>
        <taxon>Afrotheria</taxon>
        <taxon>Tenrecidae</taxon>
        <taxon>Tenrecinae</taxon>
        <taxon>Echinops</taxon>
    </lineage>
</organism>
<dbReference type="InterPro" id="IPR052678">
    <property type="entry name" value="OST-beta_subunit"/>
</dbReference>
<keyword evidence="1" id="KW-1133">Transmembrane helix</keyword>
<keyword evidence="1" id="KW-0812">Transmembrane</keyword>
<dbReference type="InterPro" id="IPR029387">
    <property type="entry name" value="OSTbeta"/>
</dbReference>
<dbReference type="RefSeq" id="XP_045141689.1">
    <property type="nucleotide sequence ID" value="XM_045285754.1"/>
</dbReference>
<gene>
    <name evidence="3" type="primary">SLC51B</name>
</gene>
<dbReference type="PANTHER" id="PTHR36129:SF1">
    <property type="entry name" value="ORGANIC SOLUTE TRANSPORTER SUBUNIT BETA"/>
    <property type="match status" value="1"/>
</dbReference>
<reference evidence="3" key="1">
    <citation type="submission" date="2025-08" db="UniProtKB">
        <authorList>
            <consortium name="RefSeq"/>
        </authorList>
    </citation>
    <scope>IDENTIFICATION</scope>
</reference>
<dbReference type="RefSeq" id="XP_004711981.1">
    <property type="nucleotide sequence ID" value="XM_004711924.2"/>
</dbReference>
<proteinExistence type="predicted"/>
<evidence type="ECO:0000313" key="2">
    <source>
        <dbReference type="Proteomes" id="UP000694863"/>
    </source>
</evidence>
<dbReference type="PANTHER" id="PTHR36129">
    <property type="entry name" value="ORGANIC SOLUTE TRANSPORTER SUBUNIT BETA-RELATED"/>
    <property type="match status" value="1"/>
</dbReference>
<protein>
    <submittedName>
        <fullName evidence="3">Organic solute transporter subunit beta</fullName>
    </submittedName>
</protein>
<dbReference type="RefSeq" id="XP_045141688.1">
    <property type="nucleotide sequence ID" value="XM_045285753.1"/>
</dbReference>
<keyword evidence="2" id="KW-1185">Reference proteome</keyword>